<dbReference type="eggNOG" id="COG4948">
    <property type="taxonomic scope" value="Bacteria"/>
</dbReference>
<dbReference type="SFLD" id="SFLDG00180">
    <property type="entry name" value="muconate_cycloisomerase"/>
    <property type="match status" value="1"/>
</dbReference>
<evidence type="ECO:0000256" key="3">
    <source>
        <dbReference type="ARBA" id="ARBA00023239"/>
    </source>
</evidence>
<evidence type="ECO:0000256" key="2">
    <source>
        <dbReference type="ARBA" id="ARBA00022842"/>
    </source>
</evidence>
<comment type="pathway">
    <text evidence="4">Quinol/quinone metabolism; 1,4-dihydroxy-2-naphthoate biosynthesis; 1,4-dihydroxy-2-naphthoate from chorismate: step 4/7.</text>
</comment>
<dbReference type="InterPro" id="IPR029017">
    <property type="entry name" value="Enolase-like_N"/>
</dbReference>
<dbReference type="GO" id="GO:0043748">
    <property type="term" value="F:O-succinylbenzoate synthase activity"/>
    <property type="evidence" value="ECO:0007669"/>
    <property type="project" value="UniProtKB-EC"/>
</dbReference>
<dbReference type="Gene3D" id="3.30.390.10">
    <property type="entry name" value="Enolase-like, N-terminal domain"/>
    <property type="match status" value="1"/>
</dbReference>
<comment type="cofactor">
    <cofactor evidence="4">
        <name>a divalent metal cation</name>
        <dbReference type="ChEBI" id="CHEBI:60240"/>
    </cofactor>
</comment>
<comment type="catalytic activity">
    <reaction evidence="4">
        <text>(1R,6R)-6-hydroxy-2-succinyl-cyclohexa-2,4-diene-1-carboxylate = 2-succinylbenzoate + H2O</text>
        <dbReference type="Rhea" id="RHEA:10196"/>
        <dbReference type="ChEBI" id="CHEBI:15377"/>
        <dbReference type="ChEBI" id="CHEBI:18325"/>
        <dbReference type="ChEBI" id="CHEBI:58689"/>
        <dbReference type="EC" id="4.2.1.113"/>
    </reaction>
</comment>
<keyword evidence="1 4" id="KW-0479">Metal-binding</keyword>
<dbReference type="Pfam" id="PF18374">
    <property type="entry name" value="Enolase_like_N"/>
    <property type="match status" value="1"/>
</dbReference>
<dbReference type="Gene3D" id="3.20.20.120">
    <property type="entry name" value="Enolase-like C-terminal domain"/>
    <property type="match status" value="1"/>
</dbReference>
<comment type="caution">
    <text evidence="6">The sequence shown here is derived from an EMBL/GenBank/DDBJ whole genome shotgun (WGS) entry which is preliminary data.</text>
</comment>
<dbReference type="UniPathway" id="UPA01057">
    <property type="reaction ID" value="UER00165"/>
</dbReference>
<keyword evidence="7" id="KW-1185">Reference proteome</keyword>
<dbReference type="HAMAP" id="MF_00470">
    <property type="entry name" value="MenC_1"/>
    <property type="match status" value="1"/>
</dbReference>
<dbReference type="SMART" id="SM00922">
    <property type="entry name" value="MR_MLE"/>
    <property type="match status" value="1"/>
</dbReference>
<feature type="binding site" evidence="4">
    <location>
        <position position="179"/>
    </location>
    <ligand>
        <name>Mg(2+)</name>
        <dbReference type="ChEBI" id="CHEBI:18420"/>
    </ligand>
</feature>
<feature type="domain" description="Mandelate racemase/muconate lactonizing enzyme C-terminal" evidence="5">
    <location>
        <begin position="98"/>
        <end position="198"/>
    </location>
</feature>
<accession>D4YM09</accession>
<dbReference type="PANTHER" id="PTHR48073:SF2">
    <property type="entry name" value="O-SUCCINYLBENZOATE SYNTHASE"/>
    <property type="match status" value="1"/>
</dbReference>
<proteinExistence type="inferred from homology"/>
<evidence type="ECO:0000313" key="7">
    <source>
        <dbReference type="Proteomes" id="UP000005714"/>
    </source>
</evidence>
<keyword evidence="2 4" id="KW-0460">Magnesium</keyword>
<dbReference type="CDD" id="cd03320">
    <property type="entry name" value="OSBS"/>
    <property type="match status" value="1"/>
</dbReference>
<dbReference type="SFLD" id="SFLDS00001">
    <property type="entry name" value="Enolase"/>
    <property type="match status" value="1"/>
</dbReference>
<evidence type="ECO:0000259" key="5">
    <source>
        <dbReference type="SMART" id="SM00922"/>
    </source>
</evidence>
<dbReference type="STRING" id="585530.HMPREF0183_0969"/>
<comment type="pathway">
    <text evidence="4">Quinol/quinone metabolism; menaquinone biosynthesis.</text>
</comment>
<dbReference type="AlphaFoldDB" id="D4YM09"/>
<dbReference type="Pfam" id="PF13378">
    <property type="entry name" value="MR_MLE_C"/>
    <property type="match status" value="1"/>
</dbReference>
<organism evidence="6 7">
    <name type="scientific">Brevibacterium mcbrellneri ATCC 49030</name>
    <dbReference type="NCBI Taxonomy" id="585530"/>
    <lineage>
        <taxon>Bacteria</taxon>
        <taxon>Bacillati</taxon>
        <taxon>Actinomycetota</taxon>
        <taxon>Actinomycetes</taxon>
        <taxon>Micrococcales</taxon>
        <taxon>Brevibacteriaceae</taxon>
        <taxon>Brevibacterium</taxon>
    </lineage>
</organism>
<reference evidence="6 7" key="1">
    <citation type="submission" date="2010-04" db="EMBL/GenBank/DDBJ databases">
        <authorList>
            <person name="Qin X."/>
            <person name="Bachman B."/>
            <person name="Battles P."/>
            <person name="Bell A."/>
            <person name="Bess C."/>
            <person name="Bickham C."/>
            <person name="Chaboub L."/>
            <person name="Chen D."/>
            <person name="Coyle M."/>
            <person name="Deiros D.R."/>
            <person name="Dinh H."/>
            <person name="Forbes L."/>
            <person name="Fowler G."/>
            <person name="Francisco L."/>
            <person name="Fu Q."/>
            <person name="Gubbala S."/>
            <person name="Hale W."/>
            <person name="Han Y."/>
            <person name="Hemphill L."/>
            <person name="Highlander S.K."/>
            <person name="Hirani K."/>
            <person name="Hogues M."/>
            <person name="Jackson L."/>
            <person name="Jakkamsetti A."/>
            <person name="Javaid M."/>
            <person name="Jiang H."/>
            <person name="Korchina V."/>
            <person name="Kovar C."/>
            <person name="Lara F."/>
            <person name="Lee S."/>
            <person name="Mata R."/>
            <person name="Mathew T."/>
            <person name="Moen C."/>
            <person name="Morales K."/>
            <person name="Munidasa M."/>
            <person name="Nazareth L."/>
            <person name="Ngo R."/>
            <person name="Nguyen L."/>
            <person name="Okwuonu G."/>
            <person name="Ongeri F."/>
            <person name="Patil S."/>
            <person name="Petrosino J."/>
            <person name="Pham C."/>
            <person name="Pham P."/>
            <person name="Pu L.-L."/>
            <person name="Puazo M."/>
            <person name="Raj R."/>
            <person name="Reid J."/>
            <person name="Rouhana J."/>
            <person name="Saada N."/>
            <person name="Shang Y."/>
            <person name="Simmons D."/>
            <person name="Thornton R."/>
            <person name="Warren J."/>
            <person name="Weissenberger G."/>
            <person name="Zhang J."/>
            <person name="Zhang L."/>
            <person name="Zhou C."/>
            <person name="Zhu D."/>
            <person name="Muzny D."/>
            <person name="Worley K."/>
            <person name="Gibbs R."/>
        </authorList>
    </citation>
    <scope>NUCLEOTIDE SEQUENCE [LARGE SCALE GENOMIC DNA]</scope>
    <source>
        <strain evidence="6 7">ATCC 49030</strain>
    </source>
</reference>
<feature type="active site" description="Proton acceptor" evidence="4">
    <location>
        <position position="227"/>
    </location>
</feature>
<name>D4YM09_9MICO</name>
<evidence type="ECO:0000313" key="6">
    <source>
        <dbReference type="EMBL" id="EFG47745.1"/>
    </source>
</evidence>
<dbReference type="InterPro" id="IPR013342">
    <property type="entry name" value="Mandelate_racemase_C"/>
</dbReference>
<dbReference type="InterPro" id="IPR029065">
    <property type="entry name" value="Enolase_C-like"/>
</dbReference>
<feature type="binding site" evidence="4">
    <location>
        <position position="203"/>
    </location>
    <ligand>
        <name>Mg(2+)</name>
        <dbReference type="ChEBI" id="CHEBI:18420"/>
    </ligand>
</feature>
<dbReference type="UniPathway" id="UPA00079"/>
<dbReference type="Proteomes" id="UP000005714">
    <property type="component" value="Unassembled WGS sequence"/>
</dbReference>
<feature type="active site" description="Proton donor" evidence="4">
    <location>
        <position position="118"/>
    </location>
</feature>
<evidence type="ECO:0000256" key="1">
    <source>
        <dbReference type="ARBA" id="ARBA00022723"/>
    </source>
</evidence>
<feature type="binding site" evidence="4">
    <location>
        <position position="148"/>
    </location>
    <ligand>
        <name>Mg(2+)</name>
        <dbReference type="ChEBI" id="CHEBI:18420"/>
    </ligand>
</feature>
<dbReference type="SFLD" id="SFLDF00009">
    <property type="entry name" value="o-succinylbenzoate_synthase"/>
    <property type="match status" value="1"/>
</dbReference>
<gene>
    <name evidence="4 6" type="primary">menC</name>
    <name evidence="6" type="ORF">HMPREF0183_0969</name>
</gene>
<dbReference type="EC" id="4.2.1.113" evidence="4"/>
<dbReference type="InterPro" id="IPR036849">
    <property type="entry name" value="Enolase-like_C_sf"/>
</dbReference>
<dbReference type="SUPFAM" id="SSF51604">
    <property type="entry name" value="Enolase C-terminal domain-like"/>
    <property type="match status" value="1"/>
</dbReference>
<protein>
    <recommendedName>
        <fullName evidence="4">o-succinylbenzoate synthase</fullName>
        <shortName evidence="4">OSB synthase</shortName>
        <shortName evidence="4">OSBS</shortName>
        <ecNumber evidence="4">4.2.1.113</ecNumber>
    </recommendedName>
    <alternativeName>
        <fullName evidence="4">4-(2'-carboxyphenyl)-4-oxybutyric acid synthase</fullName>
    </alternativeName>
    <alternativeName>
        <fullName evidence="4">o-succinylbenzoic acid synthase</fullName>
    </alternativeName>
</protein>
<evidence type="ECO:0000256" key="4">
    <source>
        <dbReference type="HAMAP-Rule" id="MF_00470"/>
    </source>
</evidence>
<comment type="function">
    <text evidence="4">Converts 2-succinyl-6-hydroxy-2,4-cyclohexadiene-1-carboxylate (SHCHC) to 2-succinylbenzoate (OSB).</text>
</comment>
<dbReference type="EMBL" id="ADNU01000026">
    <property type="protein sequence ID" value="EFG47745.1"/>
    <property type="molecule type" value="Genomic_DNA"/>
</dbReference>
<dbReference type="PANTHER" id="PTHR48073">
    <property type="entry name" value="O-SUCCINYLBENZOATE SYNTHASE-RELATED"/>
    <property type="match status" value="1"/>
</dbReference>
<dbReference type="InterPro" id="IPR010196">
    <property type="entry name" value="OSB_synthase_MenC1"/>
</dbReference>
<dbReference type="GO" id="GO:0009234">
    <property type="term" value="P:menaquinone biosynthetic process"/>
    <property type="evidence" value="ECO:0007669"/>
    <property type="project" value="UniProtKB-UniRule"/>
</dbReference>
<sequence>MATVLCMDARDLPHDPSELFSEMHVVTLPMVTRFRGITERELMVVKGPAGWAEFSPFVEYQVDEASRWLRATVEAATTEFPTPVRDTVRINATVPACPAHEVGGILGRFPGAEVVKVKIAARGLASVEEDLERVSAVLKLSSARIRLDANGAYSVSEAANAMRRFSDLPGFVERAEYIEQPCARVEDLAAVREQVEGVRIAADESIRKTEDPLRVAQLGAADHIVVKVQPLGGVRAAIRVVKECGLPATVSSALESSVGLSAGVALAASLEDESAAGLGTAALLSADVVTNPLRAHGGVLPVGRVEPSQNLLEKYRAQPARAEWWVRRLHACWARLLEGRECLVS</sequence>
<dbReference type="GO" id="GO:0000287">
    <property type="term" value="F:magnesium ion binding"/>
    <property type="evidence" value="ECO:0007669"/>
    <property type="project" value="UniProtKB-UniRule"/>
</dbReference>
<dbReference type="NCBIfam" id="NF002782">
    <property type="entry name" value="PRK02901.1"/>
    <property type="match status" value="1"/>
</dbReference>
<comment type="similarity">
    <text evidence="4">Belongs to the mandelate racemase/muconate lactonizing enzyme family. MenC type 1 subfamily.</text>
</comment>
<keyword evidence="4" id="KW-0474">Menaquinone biosynthesis</keyword>
<keyword evidence="3 4" id="KW-0456">Lyase</keyword>